<reference evidence="1" key="1">
    <citation type="submission" date="2018-05" db="EMBL/GenBank/DDBJ databases">
        <authorList>
            <person name="Lanie J.A."/>
            <person name="Ng W.-L."/>
            <person name="Kazmierczak K.M."/>
            <person name="Andrzejewski T.M."/>
            <person name="Davidsen T.M."/>
            <person name="Wayne K.J."/>
            <person name="Tettelin H."/>
            <person name="Glass J.I."/>
            <person name="Rusch D."/>
            <person name="Podicherti R."/>
            <person name="Tsui H.-C.T."/>
            <person name="Winkler M.E."/>
        </authorList>
    </citation>
    <scope>NUCLEOTIDE SEQUENCE</scope>
</reference>
<sequence length="67" mass="8012">YVGPYIKKQFWKHNAVLITTINQTFNEGIILDAWRNSGDFYWNYVSKDTHYKCIKNINKSKHFGNLE</sequence>
<name>A0A383EXG9_9ZZZZ</name>
<organism evidence="1">
    <name type="scientific">marine metagenome</name>
    <dbReference type="NCBI Taxonomy" id="408172"/>
    <lineage>
        <taxon>unclassified sequences</taxon>
        <taxon>metagenomes</taxon>
        <taxon>ecological metagenomes</taxon>
    </lineage>
</organism>
<evidence type="ECO:0000313" key="1">
    <source>
        <dbReference type="EMBL" id="SVE61596.1"/>
    </source>
</evidence>
<gene>
    <name evidence="1" type="ORF">METZ01_LOCUS514450</name>
</gene>
<proteinExistence type="predicted"/>
<feature type="non-terminal residue" evidence="1">
    <location>
        <position position="1"/>
    </location>
</feature>
<dbReference type="AlphaFoldDB" id="A0A383EXG9"/>
<dbReference type="EMBL" id="UINC01229758">
    <property type="protein sequence ID" value="SVE61596.1"/>
    <property type="molecule type" value="Genomic_DNA"/>
</dbReference>
<protein>
    <submittedName>
        <fullName evidence="1">Uncharacterized protein</fullName>
    </submittedName>
</protein>
<accession>A0A383EXG9</accession>